<dbReference type="OrthoDB" id="338090at2"/>
<evidence type="ECO:0000313" key="1">
    <source>
        <dbReference type="EMBL" id="TGN08391.1"/>
    </source>
</evidence>
<sequence length="275" mass="31935">MKTSIIWNLSHTRAFPLELWKHPKIKIQVNNISLSEIGKIELSANDINILFLQVSLSEWKTIQTKIKKEFELHPFLSVILVHSEDGGAQIQKDFDQNSRFLVLENPIRTQELRLILDRSIQAEFYKAAALEIGNSCLQNVGFFEGVFTLAHREYEDSKRENDALKSILQYEEQVKKSQAGINLALEKVTDLKNQEMIELHGRVKASEQLDVLRERELKQALELQKATEEVLNYSRIEEMNLDKILKAQDRLFQYTEQEIRDLVEENKALKAKLGM</sequence>
<proteinExistence type="predicted"/>
<reference evidence="1" key="1">
    <citation type="journal article" date="2019" name="PLoS Negl. Trop. Dis.">
        <title>Revisiting the worldwide diversity of Leptospira species in the environment.</title>
        <authorList>
            <person name="Vincent A.T."/>
            <person name="Schiettekatte O."/>
            <person name="Bourhy P."/>
            <person name="Veyrier F.J."/>
            <person name="Picardeau M."/>
        </authorList>
    </citation>
    <scope>NUCLEOTIDE SEQUENCE [LARGE SCALE GENOMIC DNA]</scope>
    <source>
        <strain evidence="1">201400974</strain>
    </source>
</reference>
<organism evidence="1 2">
    <name type="scientific">Leptospira ilyithenensis</name>
    <dbReference type="NCBI Taxonomy" id="2484901"/>
    <lineage>
        <taxon>Bacteria</taxon>
        <taxon>Pseudomonadati</taxon>
        <taxon>Spirochaetota</taxon>
        <taxon>Spirochaetia</taxon>
        <taxon>Leptospirales</taxon>
        <taxon>Leptospiraceae</taxon>
        <taxon>Leptospira</taxon>
    </lineage>
</organism>
<gene>
    <name evidence="1" type="ORF">EHS11_15960</name>
</gene>
<accession>A0A4R9LQB9</accession>
<dbReference type="AlphaFoldDB" id="A0A4R9LQB9"/>
<comment type="caution">
    <text evidence="1">The sequence shown here is derived from an EMBL/GenBank/DDBJ whole genome shotgun (WGS) entry which is preliminary data.</text>
</comment>
<dbReference type="EMBL" id="RQHV01000061">
    <property type="protein sequence ID" value="TGN08391.1"/>
    <property type="molecule type" value="Genomic_DNA"/>
</dbReference>
<protein>
    <submittedName>
        <fullName evidence="1">Uncharacterized protein</fullName>
    </submittedName>
</protein>
<keyword evidence="2" id="KW-1185">Reference proteome</keyword>
<evidence type="ECO:0000313" key="2">
    <source>
        <dbReference type="Proteomes" id="UP000298264"/>
    </source>
</evidence>
<dbReference type="Proteomes" id="UP000298264">
    <property type="component" value="Unassembled WGS sequence"/>
</dbReference>
<name>A0A4R9LQB9_9LEPT</name>